<organism evidence="1 2">
    <name type="scientific">Phytophthora oleae</name>
    <dbReference type="NCBI Taxonomy" id="2107226"/>
    <lineage>
        <taxon>Eukaryota</taxon>
        <taxon>Sar</taxon>
        <taxon>Stramenopiles</taxon>
        <taxon>Oomycota</taxon>
        <taxon>Peronosporomycetes</taxon>
        <taxon>Peronosporales</taxon>
        <taxon>Peronosporaceae</taxon>
        <taxon>Phytophthora</taxon>
    </lineage>
</organism>
<dbReference type="AlphaFoldDB" id="A0ABD3F6W1"/>
<reference evidence="1 2" key="1">
    <citation type="submission" date="2024-09" db="EMBL/GenBank/DDBJ databases">
        <title>Genome sequencing and assembly of Phytophthora oleae, isolate VK10A, causative agent of rot of olive drupes.</title>
        <authorList>
            <person name="Conti Taguali S."/>
            <person name="Riolo M."/>
            <person name="La Spada F."/>
            <person name="Cacciola S.O."/>
            <person name="Dionisio G."/>
        </authorList>
    </citation>
    <scope>NUCLEOTIDE SEQUENCE [LARGE SCALE GENOMIC DNA]</scope>
    <source>
        <strain evidence="1 2">VK10A</strain>
    </source>
</reference>
<comment type="caution">
    <text evidence="1">The sequence shown here is derived from an EMBL/GenBank/DDBJ whole genome shotgun (WGS) entry which is preliminary data.</text>
</comment>
<accession>A0ABD3F6W1</accession>
<gene>
    <name evidence="1" type="ORF">V7S43_012891</name>
</gene>
<protein>
    <submittedName>
        <fullName evidence="1">Uncharacterized protein</fullName>
    </submittedName>
</protein>
<sequence length="178" mass="20393">MTDAEIQSRLGASCPPNKILLYYDNNIVDDDVADAIVFESPTQRQKYYIGPFHELRYFSAKKASPKSKVPEWQALCQSWNAFAVNFNTDPKWYRERIASARERYYTYTVRGKCERLHDQNMEAGIRAPYRLARSARAAYQVQRASPNVTSRGTRVIVYPITSRSPCSSRATRSSECCG</sequence>
<dbReference type="Proteomes" id="UP001632037">
    <property type="component" value="Unassembled WGS sequence"/>
</dbReference>
<name>A0ABD3F6W1_9STRA</name>
<proteinExistence type="predicted"/>
<dbReference type="EMBL" id="JBIMZQ010000033">
    <property type="protein sequence ID" value="KAL3662086.1"/>
    <property type="molecule type" value="Genomic_DNA"/>
</dbReference>
<keyword evidence="2" id="KW-1185">Reference proteome</keyword>
<evidence type="ECO:0000313" key="2">
    <source>
        <dbReference type="Proteomes" id="UP001632037"/>
    </source>
</evidence>
<evidence type="ECO:0000313" key="1">
    <source>
        <dbReference type="EMBL" id="KAL3662086.1"/>
    </source>
</evidence>